<keyword evidence="1" id="KW-0805">Transcription regulation</keyword>
<evidence type="ECO:0000256" key="2">
    <source>
        <dbReference type="ARBA" id="ARBA00023125"/>
    </source>
</evidence>
<evidence type="ECO:0000313" key="7">
    <source>
        <dbReference type="Proteomes" id="UP000266889"/>
    </source>
</evidence>
<evidence type="ECO:0000259" key="5">
    <source>
        <dbReference type="PROSITE" id="PS50977"/>
    </source>
</evidence>
<dbReference type="InterPro" id="IPR009057">
    <property type="entry name" value="Homeodomain-like_sf"/>
</dbReference>
<keyword evidence="7" id="KW-1185">Reference proteome</keyword>
<feature type="DNA-binding region" description="H-T-H motif" evidence="4">
    <location>
        <begin position="73"/>
        <end position="92"/>
    </location>
</feature>
<comment type="caution">
    <text evidence="6">The sequence shown here is derived from an EMBL/GenBank/DDBJ whole genome shotgun (WGS) entry which is preliminary data.</text>
</comment>
<dbReference type="PRINTS" id="PR00455">
    <property type="entry name" value="HTHTETR"/>
</dbReference>
<keyword evidence="2 4" id="KW-0238">DNA-binding</keyword>
<gene>
    <name evidence="6" type="ORF">DLJ58_15060</name>
</gene>
<feature type="domain" description="HTH tetR-type" evidence="5">
    <location>
        <begin position="50"/>
        <end position="110"/>
    </location>
</feature>
<dbReference type="EMBL" id="QGSY01000173">
    <property type="protein sequence ID" value="RQX09454.1"/>
    <property type="molecule type" value="Genomic_DNA"/>
</dbReference>
<dbReference type="PANTHER" id="PTHR47506">
    <property type="entry name" value="TRANSCRIPTIONAL REGULATORY PROTEIN"/>
    <property type="match status" value="1"/>
</dbReference>
<evidence type="ECO:0000256" key="1">
    <source>
        <dbReference type="ARBA" id="ARBA00023015"/>
    </source>
</evidence>
<dbReference type="PROSITE" id="PS50977">
    <property type="entry name" value="HTH_TETR_2"/>
    <property type="match status" value="1"/>
</dbReference>
<evidence type="ECO:0000256" key="3">
    <source>
        <dbReference type="ARBA" id="ARBA00023163"/>
    </source>
</evidence>
<proteinExistence type="predicted"/>
<name>A0A3N9X8K7_9ACTN</name>
<dbReference type="SUPFAM" id="SSF48498">
    <property type="entry name" value="Tetracyclin repressor-like, C-terminal domain"/>
    <property type="match status" value="1"/>
</dbReference>
<dbReference type="Pfam" id="PF00440">
    <property type="entry name" value="TetR_N"/>
    <property type="match status" value="1"/>
</dbReference>
<sequence length="236" mass="24846">MAVPQYLGDDGSHITGIPRRPVISWCLSVSGNPGREECHEMPRTKSPASAGTRQRLSDAALDLFHLRGYNGTSVQDIVAAAGAPKGTFYNHFASKEDLALDSVARYSGAMGLEMLDEQQGGSPLERITGHLRYITGLGDTMGDRGCLLGNFATEIPAHSDVLRNAVDAGFGRWVAALAAAIGQARAASELHGDEPATDLAGFVVSSYEGAAARAKASGDPAALREFFTITTARILT</sequence>
<reference evidence="6 7" key="1">
    <citation type="submission" date="2018-05" db="EMBL/GenBank/DDBJ databases">
        <title>Micromonospora from Atacama Desert.</title>
        <authorList>
            <person name="Carro L."/>
            <person name="Goodfellow M."/>
            <person name="Klenk H.-P."/>
        </authorList>
    </citation>
    <scope>NUCLEOTIDE SEQUENCE [LARGE SCALE GENOMIC DNA]</scope>
    <source>
        <strain evidence="6 7">LB32</strain>
    </source>
</reference>
<dbReference type="PANTHER" id="PTHR47506:SF6">
    <property type="entry name" value="HTH-TYPE TRANSCRIPTIONAL REPRESSOR NEMR"/>
    <property type="match status" value="1"/>
</dbReference>
<dbReference type="GO" id="GO:0003677">
    <property type="term" value="F:DNA binding"/>
    <property type="evidence" value="ECO:0007669"/>
    <property type="project" value="UniProtKB-UniRule"/>
</dbReference>
<evidence type="ECO:0000256" key="4">
    <source>
        <dbReference type="PROSITE-ProRule" id="PRU00335"/>
    </source>
</evidence>
<dbReference type="InterPro" id="IPR001647">
    <property type="entry name" value="HTH_TetR"/>
</dbReference>
<dbReference type="Gene3D" id="1.10.357.10">
    <property type="entry name" value="Tetracycline Repressor, domain 2"/>
    <property type="match status" value="1"/>
</dbReference>
<dbReference type="InterPro" id="IPR011075">
    <property type="entry name" value="TetR_C"/>
</dbReference>
<evidence type="ECO:0000313" key="6">
    <source>
        <dbReference type="EMBL" id="RQX09454.1"/>
    </source>
</evidence>
<keyword evidence="3" id="KW-0804">Transcription</keyword>
<dbReference type="SUPFAM" id="SSF46689">
    <property type="entry name" value="Homeodomain-like"/>
    <property type="match status" value="1"/>
</dbReference>
<organism evidence="6 7">
    <name type="scientific">Micromonospora arida</name>
    <dbReference type="NCBI Taxonomy" id="2203715"/>
    <lineage>
        <taxon>Bacteria</taxon>
        <taxon>Bacillati</taxon>
        <taxon>Actinomycetota</taxon>
        <taxon>Actinomycetes</taxon>
        <taxon>Micromonosporales</taxon>
        <taxon>Micromonosporaceae</taxon>
        <taxon>Micromonospora</taxon>
    </lineage>
</organism>
<dbReference type="AlphaFoldDB" id="A0A3N9X8K7"/>
<dbReference type="Pfam" id="PF16925">
    <property type="entry name" value="TetR_C_13"/>
    <property type="match status" value="1"/>
</dbReference>
<dbReference type="Proteomes" id="UP000266889">
    <property type="component" value="Unassembled WGS sequence"/>
</dbReference>
<dbReference type="InterPro" id="IPR036271">
    <property type="entry name" value="Tet_transcr_reg_TetR-rel_C_sf"/>
</dbReference>
<protein>
    <submittedName>
        <fullName evidence="6">TetR family transcriptional regulator</fullName>
    </submittedName>
</protein>
<dbReference type="Gene3D" id="1.10.10.60">
    <property type="entry name" value="Homeodomain-like"/>
    <property type="match status" value="1"/>
</dbReference>
<accession>A0A3N9X8K7</accession>